<sequence>MDVFHTGNYVRSHYNFLIKGLSEKAEFSAIASTLFNIHFRGSPTSPSNFLKSKLAEMGVKLSDRASIHIDFNSKLNWGNTILGSDTGYNPAMKFYEDGLCKMLGEFSFLHTLFKPETLITDIVDDPEADRFDKERVDFFLPIGNLVIEVDGEQHQGVVNYQKDKARDRLLSKHQIKTVRISTTVLKNKNRIEEIAREVRQHLSSTKIVGSYKKLQDSDSKHSNLVYSIIYRVQAIVIEMLGRKMISLSDDQWSLWFDTEIDVRYCNIAIQDLLNWVSLIDKSRNLPKLNINCVNPVFKIDVSLSKRVDDTFYPKNVITCRTDQFDHFPENNAVGATGKDYFDSSYSSSTDNIKIEELNLNGLLKEIFGYEQFNGGQIDIIENVLQREDTIGILPTGGGKSLCYQLPAILYSGLTLVICPIKSLMRDQVQELNFIGFHRSACIDSDTDTKEKEKILRRVGKGQVRFLFVSPERLQISNFREAISSLHAQGLLSLVVVDEVHCMSEWGHDFRTSYLTLPHTLNNIANEVPILCLTATASNKVLRDIQDEFKIDDDNVKTLSRYERKNLHFKVLECDPFYKVHELLNVKVSREEISEDRAGIVFTSYVDGPKGAYQLFIGGSGYYKSIGIFTGKKPKNHVSKNFEVEKLMTQRDFKNNKIGLLVATKAFGMGVNKKNVYTTIHAGLPQSIESLYQEAGRAGRDRTDSECYVLYKKPEDYAYDRFFNYDNFKSFTKLNLKHGGGDLSTHHFFIKSSISDNYRVPDVIKMIVHYLAYKDDGQSEIVSEKFYAKPEIVELALYRLYQIGIIEDWTVEDFAKGIYLVDYKMYSIADHNEIVRRLTASDKRPNGYGLTQEEIDNTNSMDDWIEGIYRLANFVIEYHLDTRVRSRIESLKTLLIACNEYKEKSSDAFRENLESYFAIDSINDSLSDVVSSGSDYTSILSYLSGAGSSLLKMSSEKIKKRIFSLRRYIESYPNDMGLRLINEILLFHVDKESNPEKLIECLESYRKIKLPGNDYYVCLKELSMLFNSKKWDFISKSIAMKIKSDKELDAYIRSIGSDELTLMLLNNVDKKLKKVSRSLYELI</sequence>
<comment type="caution">
    <text evidence="12">The sequence shown here is derived from an EMBL/GenBank/DDBJ whole genome shotgun (WGS) entry which is preliminary data.</text>
</comment>
<dbReference type="Gene3D" id="3.40.50.300">
    <property type="entry name" value="P-loop containing nucleotide triphosphate hydrolases"/>
    <property type="match status" value="2"/>
</dbReference>
<feature type="domain" description="Helicase C-terminal" evidence="11">
    <location>
        <begin position="578"/>
        <end position="743"/>
    </location>
</feature>
<keyword evidence="3 12" id="KW-0378">Hydrolase</keyword>
<evidence type="ECO:0000256" key="4">
    <source>
        <dbReference type="ARBA" id="ARBA00022806"/>
    </source>
</evidence>
<dbReference type="InterPro" id="IPR027417">
    <property type="entry name" value="P-loop_NTPase"/>
</dbReference>
<dbReference type="InterPro" id="IPR001650">
    <property type="entry name" value="Helicase_C-like"/>
</dbReference>
<evidence type="ECO:0000256" key="5">
    <source>
        <dbReference type="ARBA" id="ARBA00022840"/>
    </source>
</evidence>
<gene>
    <name evidence="12" type="ORF">D0544_12055</name>
</gene>
<feature type="domain" description="Helicase ATP-binding" evidence="10">
    <location>
        <begin position="380"/>
        <end position="554"/>
    </location>
</feature>
<keyword evidence="13" id="KW-1185">Reference proteome</keyword>
<dbReference type="AlphaFoldDB" id="A0A3P3VIU4"/>
<accession>A0A3P3VIU4</accession>
<keyword evidence="7" id="KW-0413">Isomerase</keyword>
<dbReference type="SUPFAM" id="SSF52540">
    <property type="entry name" value="P-loop containing nucleoside triphosphate hydrolases"/>
    <property type="match status" value="1"/>
</dbReference>
<reference evidence="12 13" key="2">
    <citation type="submission" date="2018-12" db="EMBL/GenBank/DDBJ databases">
        <title>Simiduia agarivorans gen. nov., sp. nov., a marine, agarolytic bacterium isolated from shallow coastal water from Keelung, Taiwan.</title>
        <authorList>
            <person name="Shieh W.Y."/>
        </authorList>
    </citation>
    <scope>NUCLEOTIDE SEQUENCE [LARGE SCALE GENOMIC DNA]</scope>
    <source>
        <strain evidence="12 13">GTF-13</strain>
    </source>
</reference>
<dbReference type="CDD" id="cd17920">
    <property type="entry name" value="DEXHc_RecQ"/>
    <property type="match status" value="1"/>
</dbReference>
<evidence type="ECO:0000256" key="3">
    <source>
        <dbReference type="ARBA" id="ARBA00022801"/>
    </source>
</evidence>
<dbReference type="SMART" id="SM00487">
    <property type="entry name" value="DEXDc"/>
    <property type="match status" value="1"/>
</dbReference>
<evidence type="ECO:0000256" key="2">
    <source>
        <dbReference type="ARBA" id="ARBA00022741"/>
    </source>
</evidence>
<evidence type="ECO:0000256" key="8">
    <source>
        <dbReference type="ARBA" id="ARBA00034617"/>
    </source>
</evidence>
<dbReference type="InterPro" id="IPR011545">
    <property type="entry name" value="DEAD/DEAH_box_helicase_dom"/>
</dbReference>
<name>A0A3P3VIU4_9GAMM</name>
<evidence type="ECO:0000313" key="13">
    <source>
        <dbReference type="Proteomes" id="UP000280792"/>
    </source>
</evidence>
<dbReference type="SMART" id="SM00490">
    <property type="entry name" value="HELICc"/>
    <property type="match status" value="1"/>
</dbReference>
<dbReference type="PANTHER" id="PTHR13710">
    <property type="entry name" value="DNA HELICASE RECQ FAMILY MEMBER"/>
    <property type="match status" value="1"/>
</dbReference>
<dbReference type="PROSITE" id="PS00690">
    <property type="entry name" value="DEAH_ATP_HELICASE"/>
    <property type="match status" value="1"/>
</dbReference>
<organism evidence="12 13">
    <name type="scientific">Aestuariirhabdus litorea</name>
    <dbReference type="NCBI Taxonomy" id="2528527"/>
    <lineage>
        <taxon>Bacteria</taxon>
        <taxon>Pseudomonadati</taxon>
        <taxon>Pseudomonadota</taxon>
        <taxon>Gammaproteobacteria</taxon>
        <taxon>Oceanospirillales</taxon>
        <taxon>Aestuariirhabdaceae</taxon>
        <taxon>Aestuariirhabdus</taxon>
    </lineage>
</organism>
<dbReference type="NCBIfam" id="TIGR00614">
    <property type="entry name" value="recQ_fam"/>
    <property type="match status" value="1"/>
</dbReference>
<evidence type="ECO:0000313" key="12">
    <source>
        <dbReference type="EMBL" id="RRJ82592.1"/>
    </source>
</evidence>
<dbReference type="Pfam" id="PF00271">
    <property type="entry name" value="Helicase_C"/>
    <property type="match status" value="1"/>
</dbReference>
<dbReference type="GO" id="GO:0030894">
    <property type="term" value="C:replisome"/>
    <property type="evidence" value="ECO:0007669"/>
    <property type="project" value="TreeGrafter"/>
</dbReference>
<dbReference type="PROSITE" id="PS51192">
    <property type="entry name" value="HELICASE_ATP_BIND_1"/>
    <property type="match status" value="1"/>
</dbReference>
<keyword evidence="4 12" id="KW-0347">Helicase</keyword>
<dbReference type="GO" id="GO:0005737">
    <property type="term" value="C:cytoplasm"/>
    <property type="evidence" value="ECO:0007669"/>
    <property type="project" value="TreeGrafter"/>
</dbReference>
<proteinExistence type="inferred from homology"/>
<evidence type="ECO:0000256" key="9">
    <source>
        <dbReference type="ARBA" id="ARBA00034808"/>
    </source>
</evidence>
<dbReference type="GO" id="GO:0006310">
    <property type="term" value="P:DNA recombination"/>
    <property type="evidence" value="ECO:0007669"/>
    <property type="project" value="InterPro"/>
</dbReference>
<keyword evidence="2" id="KW-0547">Nucleotide-binding</keyword>
<reference evidence="12 13" key="1">
    <citation type="submission" date="2018-08" db="EMBL/GenBank/DDBJ databases">
        <authorList>
            <person name="Khan S.A."/>
        </authorList>
    </citation>
    <scope>NUCLEOTIDE SEQUENCE [LARGE SCALE GENOMIC DNA]</scope>
    <source>
        <strain evidence="12 13">GTF-13</strain>
    </source>
</reference>
<dbReference type="GO" id="GO:0043590">
    <property type="term" value="C:bacterial nucleoid"/>
    <property type="evidence" value="ECO:0007669"/>
    <property type="project" value="TreeGrafter"/>
</dbReference>
<keyword evidence="5" id="KW-0067">ATP-binding</keyword>
<evidence type="ECO:0000259" key="10">
    <source>
        <dbReference type="PROSITE" id="PS51192"/>
    </source>
</evidence>
<dbReference type="GO" id="GO:0003677">
    <property type="term" value="F:DNA binding"/>
    <property type="evidence" value="ECO:0007669"/>
    <property type="project" value="UniProtKB-KW"/>
</dbReference>
<dbReference type="GO" id="GO:0043138">
    <property type="term" value="F:3'-5' DNA helicase activity"/>
    <property type="evidence" value="ECO:0007669"/>
    <property type="project" value="UniProtKB-EC"/>
</dbReference>
<dbReference type="Gene3D" id="3.40.960.10">
    <property type="entry name" value="VSR Endonuclease"/>
    <property type="match status" value="1"/>
</dbReference>
<evidence type="ECO:0000259" key="11">
    <source>
        <dbReference type="PROSITE" id="PS51194"/>
    </source>
</evidence>
<evidence type="ECO:0000256" key="1">
    <source>
        <dbReference type="ARBA" id="ARBA00005446"/>
    </source>
</evidence>
<dbReference type="Proteomes" id="UP000280792">
    <property type="component" value="Unassembled WGS sequence"/>
</dbReference>
<evidence type="ECO:0000256" key="7">
    <source>
        <dbReference type="ARBA" id="ARBA00023235"/>
    </source>
</evidence>
<evidence type="ECO:0000256" key="6">
    <source>
        <dbReference type="ARBA" id="ARBA00023125"/>
    </source>
</evidence>
<dbReference type="GO" id="GO:0016787">
    <property type="term" value="F:hydrolase activity"/>
    <property type="evidence" value="ECO:0007669"/>
    <property type="project" value="UniProtKB-KW"/>
</dbReference>
<dbReference type="EC" id="5.6.2.4" evidence="9"/>
<dbReference type="InterPro" id="IPR014001">
    <property type="entry name" value="Helicase_ATP-bd"/>
</dbReference>
<protein>
    <recommendedName>
        <fullName evidence="9">DNA 3'-5' helicase</fullName>
        <ecNumber evidence="9">5.6.2.4</ecNumber>
    </recommendedName>
</protein>
<dbReference type="InterPro" id="IPR004589">
    <property type="entry name" value="DNA_helicase_ATP-dep_RecQ"/>
</dbReference>
<dbReference type="InterPro" id="IPR002464">
    <property type="entry name" value="DNA/RNA_helicase_DEAH_CS"/>
</dbReference>
<dbReference type="Pfam" id="PF00270">
    <property type="entry name" value="DEAD"/>
    <property type="match status" value="1"/>
</dbReference>
<comment type="similarity">
    <text evidence="1">Belongs to the helicase family. RecQ subfamily.</text>
</comment>
<dbReference type="EMBL" id="QWEZ01000002">
    <property type="protein sequence ID" value="RRJ82592.1"/>
    <property type="molecule type" value="Genomic_DNA"/>
</dbReference>
<dbReference type="GO" id="GO:0009378">
    <property type="term" value="F:four-way junction helicase activity"/>
    <property type="evidence" value="ECO:0007669"/>
    <property type="project" value="TreeGrafter"/>
</dbReference>
<dbReference type="PROSITE" id="PS51194">
    <property type="entry name" value="HELICASE_CTER"/>
    <property type="match status" value="1"/>
</dbReference>
<dbReference type="GO" id="GO:0006281">
    <property type="term" value="P:DNA repair"/>
    <property type="evidence" value="ECO:0007669"/>
    <property type="project" value="TreeGrafter"/>
</dbReference>
<dbReference type="PANTHER" id="PTHR13710:SF105">
    <property type="entry name" value="ATP-DEPENDENT DNA HELICASE Q1"/>
    <property type="match status" value="1"/>
</dbReference>
<keyword evidence="6" id="KW-0238">DNA-binding</keyword>
<dbReference type="GO" id="GO:0005524">
    <property type="term" value="F:ATP binding"/>
    <property type="evidence" value="ECO:0007669"/>
    <property type="project" value="UniProtKB-KW"/>
</dbReference>
<dbReference type="RefSeq" id="WP_125016469.1">
    <property type="nucleotide sequence ID" value="NZ_QWEZ01000002.1"/>
</dbReference>
<comment type="catalytic activity">
    <reaction evidence="8">
        <text>Couples ATP hydrolysis with the unwinding of duplex DNA by translocating in the 3'-5' direction.</text>
        <dbReference type="EC" id="5.6.2.4"/>
    </reaction>
</comment>